<name>A0A662DLG9_UNCAE</name>
<feature type="coiled-coil region" evidence="8">
    <location>
        <begin position="403"/>
        <end position="430"/>
    </location>
</feature>
<evidence type="ECO:0000256" key="4">
    <source>
        <dbReference type="ARBA" id="ARBA00022553"/>
    </source>
</evidence>
<keyword evidence="6" id="KW-0408">Iron</keyword>
<comment type="caution">
    <text evidence="12">The sequence shown here is derived from an EMBL/GenBank/DDBJ whole genome shotgun (WGS) entry which is preliminary data.</text>
</comment>
<keyword evidence="4" id="KW-0597">Phosphoprotein</keyword>
<dbReference type="InterPro" id="IPR004108">
    <property type="entry name" value="Fe_hydrogenase_lsu_C"/>
</dbReference>
<feature type="domain" description="4Fe-4S" evidence="11">
    <location>
        <begin position="354"/>
        <end position="415"/>
    </location>
</feature>
<evidence type="ECO:0000313" key="12">
    <source>
        <dbReference type="EMBL" id="RLE15357.1"/>
    </source>
</evidence>
<reference evidence="12 13" key="1">
    <citation type="submission" date="2018-06" db="EMBL/GenBank/DDBJ databases">
        <title>Extensive metabolic versatility and redundancy in microbially diverse, dynamic hydrothermal sediments.</title>
        <authorList>
            <person name="Dombrowski N."/>
            <person name="Teske A."/>
            <person name="Baker B.J."/>
        </authorList>
    </citation>
    <scope>NUCLEOTIDE SEQUENCE [LARGE SCALE GENOMIC DNA]</scope>
    <source>
        <strain evidence="12">B3_G15</strain>
    </source>
</reference>
<dbReference type="PANTHER" id="PTHR43065:SF42">
    <property type="entry name" value="TWO-COMPONENT SENSOR PPRA"/>
    <property type="match status" value="1"/>
</dbReference>
<dbReference type="Pfam" id="PF13237">
    <property type="entry name" value="Fer4_10"/>
    <property type="match status" value="1"/>
</dbReference>
<dbReference type="Gene3D" id="3.40.50.1780">
    <property type="match status" value="1"/>
</dbReference>
<dbReference type="GO" id="GO:0000155">
    <property type="term" value="F:phosphorelay sensor kinase activity"/>
    <property type="evidence" value="ECO:0007669"/>
    <property type="project" value="InterPro"/>
</dbReference>
<dbReference type="InterPro" id="IPR003661">
    <property type="entry name" value="HisK_dim/P_dom"/>
</dbReference>
<dbReference type="PROSITE" id="PS51379">
    <property type="entry name" value="4FE4S_FER_2"/>
    <property type="match status" value="2"/>
</dbReference>
<evidence type="ECO:0000256" key="2">
    <source>
        <dbReference type="ARBA" id="ARBA00012438"/>
    </source>
</evidence>
<comment type="catalytic activity">
    <reaction evidence="1">
        <text>ATP + protein L-histidine = ADP + protein N-phospho-L-histidine.</text>
        <dbReference type="EC" id="2.7.13.3"/>
    </reaction>
</comment>
<evidence type="ECO:0000259" key="11">
    <source>
        <dbReference type="PROSITE" id="PS51656"/>
    </source>
</evidence>
<dbReference type="InterPro" id="IPR004358">
    <property type="entry name" value="Sig_transdc_His_kin-like_C"/>
</dbReference>
<dbReference type="PRINTS" id="PR00344">
    <property type="entry name" value="BCTRLSENSOR"/>
</dbReference>
<dbReference type="InterPro" id="IPR017896">
    <property type="entry name" value="4Fe4S_Fe-S-bd"/>
</dbReference>
<evidence type="ECO:0000256" key="8">
    <source>
        <dbReference type="SAM" id="Coils"/>
    </source>
</evidence>
<keyword evidence="12" id="KW-0418">Kinase</keyword>
<evidence type="ECO:0000259" key="10">
    <source>
        <dbReference type="PROSITE" id="PS51379"/>
    </source>
</evidence>
<dbReference type="InterPro" id="IPR036097">
    <property type="entry name" value="HisK_dim/P_sf"/>
</dbReference>
<dbReference type="SUPFAM" id="SSF55874">
    <property type="entry name" value="ATPase domain of HSP90 chaperone/DNA topoisomerase II/histidine kinase"/>
    <property type="match status" value="1"/>
</dbReference>
<dbReference type="PROSITE" id="PS51656">
    <property type="entry name" value="4FE4S"/>
    <property type="match status" value="1"/>
</dbReference>
<dbReference type="InterPro" id="IPR036890">
    <property type="entry name" value="HATPase_C_sf"/>
</dbReference>
<keyword evidence="7" id="KW-0411">Iron-sulfur</keyword>
<evidence type="ECO:0000256" key="6">
    <source>
        <dbReference type="ARBA" id="ARBA00023004"/>
    </source>
</evidence>
<gene>
    <name evidence="12" type="ORF">DRJ04_00555</name>
</gene>
<dbReference type="Gene3D" id="1.10.287.130">
    <property type="match status" value="1"/>
</dbReference>
<dbReference type="SUPFAM" id="SSF54862">
    <property type="entry name" value="4Fe-4S ferredoxins"/>
    <property type="match status" value="1"/>
</dbReference>
<dbReference type="EMBL" id="QMQA01000007">
    <property type="protein sequence ID" value="RLE15357.1"/>
    <property type="molecule type" value="Genomic_DNA"/>
</dbReference>
<dbReference type="GO" id="GO:0051539">
    <property type="term" value="F:4 iron, 4 sulfur cluster binding"/>
    <property type="evidence" value="ECO:0007669"/>
    <property type="project" value="UniProtKB-KW"/>
</dbReference>
<dbReference type="InterPro" id="IPR005467">
    <property type="entry name" value="His_kinase_dom"/>
</dbReference>
<dbReference type="InterPro" id="IPR007202">
    <property type="entry name" value="4Fe-4S_dom"/>
</dbReference>
<dbReference type="InterPro" id="IPR003594">
    <property type="entry name" value="HATPase_dom"/>
</dbReference>
<evidence type="ECO:0000256" key="5">
    <source>
        <dbReference type="ARBA" id="ARBA00022723"/>
    </source>
</evidence>
<keyword evidence="12" id="KW-0808">Transferase</keyword>
<dbReference type="Pfam" id="PF04060">
    <property type="entry name" value="FeS"/>
    <property type="match status" value="1"/>
</dbReference>
<keyword evidence="5" id="KW-0479">Metal-binding</keyword>
<feature type="domain" description="Histidine kinase" evidence="9">
    <location>
        <begin position="442"/>
        <end position="653"/>
    </location>
</feature>
<dbReference type="InterPro" id="IPR009016">
    <property type="entry name" value="Fe_hydrogenase"/>
</dbReference>
<dbReference type="SUPFAM" id="SSF53920">
    <property type="entry name" value="Fe-only hydrogenase"/>
    <property type="match status" value="1"/>
</dbReference>
<evidence type="ECO:0000259" key="9">
    <source>
        <dbReference type="PROSITE" id="PS50109"/>
    </source>
</evidence>
<feature type="domain" description="4Fe-4S ferredoxin-type" evidence="10">
    <location>
        <begin position="2"/>
        <end position="31"/>
    </location>
</feature>
<evidence type="ECO:0000256" key="3">
    <source>
        <dbReference type="ARBA" id="ARBA00022485"/>
    </source>
</evidence>
<dbReference type="AlphaFoldDB" id="A0A662DLG9"/>
<evidence type="ECO:0000256" key="1">
    <source>
        <dbReference type="ARBA" id="ARBA00000085"/>
    </source>
</evidence>
<feature type="domain" description="4Fe-4S ferredoxin-type" evidence="10">
    <location>
        <begin position="32"/>
        <end position="60"/>
    </location>
</feature>
<dbReference type="Gene3D" id="3.30.565.10">
    <property type="entry name" value="Histidine kinase-like ATPase, C-terminal domain"/>
    <property type="match status" value="1"/>
</dbReference>
<dbReference type="PANTHER" id="PTHR43065">
    <property type="entry name" value="SENSOR HISTIDINE KINASE"/>
    <property type="match status" value="1"/>
</dbReference>
<dbReference type="Proteomes" id="UP000280417">
    <property type="component" value="Unassembled WGS sequence"/>
</dbReference>
<proteinExistence type="predicted"/>
<dbReference type="Gene3D" id="1.10.15.40">
    <property type="entry name" value="Electron transport complex subunit B, putative Fe-S cluster"/>
    <property type="match status" value="1"/>
</dbReference>
<dbReference type="Pfam" id="PF02906">
    <property type="entry name" value="Fe_hyd_lg_C"/>
    <property type="match status" value="1"/>
</dbReference>
<dbReference type="EC" id="2.7.13.3" evidence="2"/>
<dbReference type="SMART" id="SM00387">
    <property type="entry name" value="HATPase_c"/>
    <property type="match status" value="1"/>
</dbReference>
<keyword evidence="3" id="KW-0004">4Fe-4S</keyword>
<dbReference type="Gene3D" id="3.30.70.20">
    <property type="match status" value="1"/>
</dbReference>
<evidence type="ECO:0000256" key="7">
    <source>
        <dbReference type="ARBA" id="ARBA00023014"/>
    </source>
</evidence>
<dbReference type="Pfam" id="PF00512">
    <property type="entry name" value="HisKA"/>
    <property type="match status" value="1"/>
</dbReference>
<dbReference type="PROSITE" id="PS50109">
    <property type="entry name" value="HIS_KIN"/>
    <property type="match status" value="1"/>
</dbReference>
<accession>A0A662DLG9</accession>
<protein>
    <recommendedName>
        <fullName evidence="2">histidine kinase</fullName>
        <ecNumber evidence="2">2.7.13.3</ecNumber>
    </recommendedName>
</protein>
<keyword evidence="8" id="KW-0175">Coiled coil</keyword>
<dbReference type="SMART" id="SM00388">
    <property type="entry name" value="HisKA"/>
    <property type="match status" value="1"/>
</dbReference>
<dbReference type="SUPFAM" id="SSF47384">
    <property type="entry name" value="Homodimeric domain of signal transducing histidine kinase"/>
    <property type="match status" value="1"/>
</dbReference>
<dbReference type="Pfam" id="PF02518">
    <property type="entry name" value="HATPase_c"/>
    <property type="match status" value="1"/>
</dbReference>
<dbReference type="CDD" id="cd00082">
    <property type="entry name" value="HisKA"/>
    <property type="match status" value="1"/>
</dbReference>
<organism evidence="12 13">
    <name type="scientific">Aerophobetes bacterium</name>
    <dbReference type="NCBI Taxonomy" id="2030807"/>
    <lineage>
        <taxon>Bacteria</taxon>
        <taxon>Candidatus Aerophobota</taxon>
    </lineage>
</organism>
<dbReference type="GO" id="GO:0046872">
    <property type="term" value="F:metal ion binding"/>
    <property type="evidence" value="ECO:0007669"/>
    <property type="project" value="UniProtKB-KW"/>
</dbReference>
<evidence type="ECO:0000313" key="13">
    <source>
        <dbReference type="Proteomes" id="UP000280417"/>
    </source>
</evidence>
<sequence length="685" mass="75751">MGVVSTIEEKCKRCYTCVRNCPVKAIRVKNEQAKVIEELCISCGTCVRVCNQKAKRIESGVEVTLTLLDEASSVAAILAPSFVAAFPEVSPGQLVSGLRKVGFDMVCEVAFGAELVACEYSRIASSRPEGLISTPCPAIVDLVEIHYPELIPLLAPIVSPMIALGRYLKKEKGQNLKIVFIGPCVAKKEEIKHPSVRGVIDAVLTFSEIKDIFDRKKVQLSLQEEDDFDPPHPGIGRSFPLQGGLLRTAAISGDILEEDILTVSGIEEALEVIRVKSKEGLRGKFIDILFCKGCINGPVMDTKLNFVQRRDKVIEFVRQAFSERKLPVEIASSLNLKRGFINRKVGLPVPSEEEIKKILVQTNKFKPEDELNCGYCGYHTCRDMAIAVYQGLAEPQMCLTYIISKLESALDELKESHEQLKKTQHQLIQSEKMASLGQLSAGIAHELNNPLGGILLYANMLEEEMDANDPRRKEIITIVNEATRCREIVKGLLDFARQTRIHPEDTDINSLLKEVASICKREIDVQKKDIKIEVEIEPNLSSFCVDATQLKQALLNIALNGMEAMPEGGVLTIRGFKKDKQVEIEISDTGCGIPKENLSKIFDPFFTTKKIGKGTGLGLATAHGIIKMHRGDIQVESEVGKGTKMIVTIPDRVDVEGNNIVEGSNINEDKIRQGYATKEKNLVNR</sequence>